<name>A0A0B8NVV1_9VIBR</name>
<proteinExistence type="predicted"/>
<comment type="caution">
    <text evidence="1">The sequence shown here is derived from an EMBL/GenBank/DDBJ whole genome shotgun (WGS) entry which is preliminary data.</text>
</comment>
<organism evidence="1 2">
    <name type="scientific">Vibrio ishigakensis</name>
    <dbReference type="NCBI Taxonomy" id="1481914"/>
    <lineage>
        <taxon>Bacteria</taxon>
        <taxon>Pseudomonadati</taxon>
        <taxon>Pseudomonadota</taxon>
        <taxon>Gammaproteobacteria</taxon>
        <taxon>Vibrionales</taxon>
        <taxon>Vibrionaceae</taxon>
        <taxon>Vibrio</taxon>
    </lineage>
</organism>
<sequence length="137" mass="15310">MSGHVMAHSHAPTEFGGNATDDDFINEALTINGIQQVPITITNLNKYPQQYDVVVEKVNIDKKTGEVEVLSTKVAGQTSIVYPNDFRKLPITVQLDQGDWNKPVTYKVCSISVANDGDMFRSKICTLAKLYWKKDTF</sequence>
<keyword evidence="2" id="KW-1185">Reference proteome</keyword>
<accession>A0A0B8NVV1</accession>
<dbReference type="Proteomes" id="UP000031671">
    <property type="component" value="Unassembled WGS sequence"/>
</dbReference>
<reference evidence="1 2" key="2">
    <citation type="submission" date="2015-01" db="EMBL/GenBank/DDBJ databases">
        <authorList>
            <consortium name="NBRP consortium"/>
            <person name="Sawabe T."/>
            <person name="Meirelles P."/>
            <person name="Feng G."/>
            <person name="Sayaka M."/>
            <person name="Hattori M."/>
            <person name="Ohkuma M."/>
        </authorList>
    </citation>
    <scope>NUCLEOTIDE SEQUENCE [LARGE SCALE GENOMIC DNA]</scope>
    <source>
        <strain evidence="2">JCM 19231</strain>
    </source>
</reference>
<evidence type="ECO:0000313" key="2">
    <source>
        <dbReference type="Proteomes" id="UP000031671"/>
    </source>
</evidence>
<dbReference type="AlphaFoldDB" id="A0A0B8NVV1"/>
<dbReference type="EMBL" id="BBRZ01000099">
    <property type="protein sequence ID" value="GAM58685.1"/>
    <property type="molecule type" value="Genomic_DNA"/>
</dbReference>
<reference evidence="1 2" key="1">
    <citation type="submission" date="2015-01" db="EMBL/GenBank/DDBJ databases">
        <title>Vibrio sp. C1 JCM 19231 whole genome shotgun sequence.</title>
        <authorList>
            <person name="Sawabe T."/>
            <person name="Meirelles P."/>
            <person name="Feng G."/>
            <person name="Sayaka M."/>
            <person name="Hattori M."/>
            <person name="Ohkuma M."/>
        </authorList>
    </citation>
    <scope>NUCLEOTIDE SEQUENCE [LARGE SCALE GENOMIC DNA]</scope>
    <source>
        <strain evidence="2">JCM 19231</strain>
    </source>
</reference>
<evidence type="ECO:0000313" key="1">
    <source>
        <dbReference type="EMBL" id="GAM58685.1"/>
    </source>
</evidence>
<protein>
    <submittedName>
        <fullName evidence="1">Uncharacterized protein</fullName>
    </submittedName>
</protein>
<gene>
    <name evidence="1" type="ORF">JCM19231_869</name>
</gene>